<dbReference type="SUPFAM" id="SSF51445">
    <property type="entry name" value="(Trans)glycosidases"/>
    <property type="match status" value="1"/>
</dbReference>
<evidence type="ECO:0000313" key="5">
    <source>
        <dbReference type="EMBL" id="MDH2389852.1"/>
    </source>
</evidence>
<organism evidence="5 6">
    <name type="scientific">Streptomyces chengmaiensis</name>
    <dbReference type="NCBI Taxonomy" id="3040919"/>
    <lineage>
        <taxon>Bacteria</taxon>
        <taxon>Bacillati</taxon>
        <taxon>Actinomycetota</taxon>
        <taxon>Actinomycetes</taxon>
        <taxon>Kitasatosporales</taxon>
        <taxon>Streptomycetaceae</taxon>
        <taxon>Streptomyces</taxon>
    </lineage>
</organism>
<keyword evidence="1 3" id="KW-0378">Hydrolase</keyword>
<proteinExistence type="inferred from homology"/>
<evidence type="ECO:0000256" key="2">
    <source>
        <dbReference type="ARBA" id="ARBA00023295"/>
    </source>
</evidence>
<dbReference type="RefSeq" id="WP_279928179.1">
    <property type="nucleotide sequence ID" value="NZ_JARWBG010000013.1"/>
</dbReference>
<gene>
    <name evidence="5" type="ORF">QCN29_13820</name>
</gene>
<dbReference type="Pfam" id="PF02156">
    <property type="entry name" value="Glyco_hydro_26"/>
    <property type="match status" value="1"/>
</dbReference>
<name>A0ABT6HNH7_9ACTN</name>
<evidence type="ECO:0000313" key="6">
    <source>
        <dbReference type="Proteomes" id="UP001223144"/>
    </source>
</evidence>
<dbReference type="GO" id="GO:0016787">
    <property type="term" value="F:hydrolase activity"/>
    <property type="evidence" value="ECO:0007669"/>
    <property type="project" value="UniProtKB-KW"/>
</dbReference>
<feature type="active site" description="Nucleophile" evidence="3">
    <location>
        <position position="275"/>
    </location>
</feature>
<evidence type="ECO:0000259" key="4">
    <source>
        <dbReference type="PROSITE" id="PS51764"/>
    </source>
</evidence>
<dbReference type="InterPro" id="IPR017853">
    <property type="entry name" value="GH"/>
</dbReference>
<protein>
    <submittedName>
        <fullName evidence="5">Glycosyl hydrolase</fullName>
    </submittedName>
</protein>
<keyword evidence="6" id="KW-1185">Reference proteome</keyword>
<accession>A0ABT6HNH7</accession>
<comment type="similarity">
    <text evidence="3">Belongs to the glycosyl hydrolase 26 family.</text>
</comment>
<keyword evidence="2 3" id="KW-0326">Glycosidase</keyword>
<dbReference type="PROSITE" id="PS51764">
    <property type="entry name" value="GH26"/>
    <property type="match status" value="1"/>
</dbReference>
<evidence type="ECO:0000256" key="1">
    <source>
        <dbReference type="ARBA" id="ARBA00022801"/>
    </source>
</evidence>
<dbReference type="Proteomes" id="UP001223144">
    <property type="component" value="Unassembled WGS sequence"/>
</dbReference>
<comment type="caution">
    <text evidence="5">The sequence shown here is derived from an EMBL/GenBank/DDBJ whole genome shotgun (WGS) entry which is preliminary data.</text>
</comment>
<feature type="domain" description="GH26" evidence="4">
    <location>
        <begin position="38"/>
        <end position="335"/>
    </location>
</feature>
<reference evidence="5 6" key="1">
    <citation type="submission" date="2023-04" db="EMBL/GenBank/DDBJ databases">
        <title>Streptomyces chengmaiensis sp. nov. isolated from the stem of mangrove plant in Hainan.</title>
        <authorList>
            <person name="Huang X."/>
            <person name="Zhou S."/>
            <person name="Chu X."/>
            <person name="Xie Y."/>
            <person name="Lin Y."/>
        </authorList>
    </citation>
    <scope>NUCLEOTIDE SEQUENCE [LARGE SCALE GENOMIC DNA]</scope>
    <source>
        <strain evidence="5 6">HNM0663</strain>
    </source>
</reference>
<dbReference type="Gene3D" id="3.20.20.80">
    <property type="entry name" value="Glycosidases"/>
    <property type="match status" value="1"/>
</dbReference>
<dbReference type="InterPro" id="IPR022790">
    <property type="entry name" value="GH26_dom"/>
</dbReference>
<dbReference type="EMBL" id="JARWBG010000013">
    <property type="protein sequence ID" value="MDH2389852.1"/>
    <property type="molecule type" value="Genomic_DNA"/>
</dbReference>
<feature type="active site" description="Proton donor" evidence="3">
    <location>
        <position position="170"/>
    </location>
</feature>
<evidence type="ECO:0000256" key="3">
    <source>
        <dbReference type="PROSITE-ProRule" id="PRU01100"/>
    </source>
</evidence>
<sequence length="349" mass="39803">MTPRHDRLRMISVPVLLIAALLAGVLAVQKSPGWDDGANGADGTCAADERLVPECGAWFGAYVRHDKPELEEKVLAYEDRIGRRLDIVYTYHDMSTDGLEGQLLTEQERRVGEDRMLLLSWESKWWGGTAEQQPSWSEIASGALDETVVDVQAQRIKDYGKKVFLSFDLEMDTRVPDNGTTEEYVAAYRHIHDRFRELGVENVVWTWIVTGYTGHAELFLRLYPGDAYVDWIGYNQYNYFRCHKTDWKTFEDTQLATHAWMRENISDAKPLMLSEFGTADDPAAPRAQAEWYAQVPQVVKRLEGVKAALQWNYRDPGPNCDLSLARDSSWAALREAVADPFFHQLRPAP</sequence>